<reference evidence="1" key="1">
    <citation type="submission" date="2020-08" db="EMBL/GenBank/DDBJ databases">
        <title>Multicomponent nature underlies the extraordinary mechanical properties of spider dragline silk.</title>
        <authorList>
            <person name="Kono N."/>
            <person name="Nakamura H."/>
            <person name="Mori M."/>
            <person name="Yoshida Y."/>
            <person name="Ohtoshi R."/>
            <person name="Malay A.D."/>
            <person name="Moran D.A.P."/>
            <person name="Tomita M."/>
            <person name="Numata K."/>
            <person name="Arakawa K."/>
        </authorList>
    </citation>
    <scope>NUCLEOTIDE SEQUENCE</scope>
</reference>
<accession>A0A8X6QX54</accession>
<dbReference type="EMBL" id="BMAW01132123">
    <property type="protein sequence ID" value="GFU42198.1"/>
    <property type="molecule type" value="Genomic_DNA"/>
</dbReference>
<proteinExistence type="predicted"/>
<evidence type="ECO:0000313" key="1">
    <source>
        <dbReference type="EMBL" id="GFU42198.1"/>
    </source>
</evidence>
<name>A0A8X6QX54_NEPPI</name>
<gene>
    <name evidence="1" type="ORF">NPIL_229661</name>
</gene>
<keyword evidence="2" id="KW-1185">Reference proteome</keyword>
<evidence type="ECO:0000313" key="2">
    <source>
        <dbReference type="Proteomes" id="UP000887013"/>
    </source>
</evidence>
<sequence length="104" mass="12461">MFHFHLLIYTLSKQSNTFEFELILTNTITYLKKKPEASFSSTHPFFISSFLRRGVAEPSNQLLWSKISLEAEEVLPFIDWRAVYRPSTPRDRRKERKDEKEHKK</sequence>
<protein>
    <submittedName>
        <fullName evidence="1">Uncharacterized protein</fullName>
    </submittedName>
</protein>
<comment type="caution">
    <text evidence="1">The sequence shown here is derived from an EMBL/GenBank/DDBJ whole genome shotgun (WGS) entry which is preliminary data.</text>
</comment>
<organism evidence="1 2">
    <name type="scientific">Nephila pilipes</name>
    <name type="common">Giant wood spider</name>
    <name type="synonym">Nephila maculata</name>
    <dbReference type="NCBI Taxonomy" id="299642"/>
    <lineage>
        <taxon>Eukaryota</taxon>
        <taxon>Metazoa</taxon>
        <taxon>Ecdysozoa</taxon>
        <taxon>Arthropoda</taxon>
        <taxon>Chelicerata</taxon>
        <taxon>Arachnida</taxon>
        <taxon>Araneae</taxon>
        <taxon>Araneomorphae</taxon>
        <taxon>Entelegynae</taxon>
        <taxon>Araneoidea</taxon>
        <taxon>Nephilidae</taxon>
        <taxon>Nephila</taxon>
    </lineage>
</organism>
<dbReference type="Proteomes" id="UP000887013">
    <property type="component" value="Unassembled WGS sequence"/>
</dbReference>
<dbReference type="AlphaFoldDB" id="A0A8X6QX54"/>